<evidence type="ECO:0000313" key="10">
    <source>
        <dbReference type="Proteomes" id="UP001285921"/>
    </source>
</evidence>
<proteinExistence type="predicted"/>
<feature type="compositionally biased region" description="Polar residues" evidence="6">
    <location>
        <begin position="276"/>
        <end position="300"/>
    </location>
</feature>
<dbReference type="InterPro" id="IPR024449">
    <property type="entry name" value="Anti-sigma_RsgI_N"/>
</dbReference>
<gene>
    <name evidence="9" type="ORF">PghCCS26_38640</name>
</gene>
<feature type="domain" description="RsgI N-terminal anti-sigma" evidence="8">
    <location>
        <begin position="2"/>
        <end position="49"/>
    </location>
</feature>
<keyword evidence="3 7" id="KW-0812">Transmembrane</keyword>
<evidence type="ECO:0000256" key="1">
    <source>
        <dbReference type="ARBA" id="ARBA00004162"/>
    </source>
</evidence>
<evidence type="ECO:0000256" key="4">
    <source>
        <dbReference type="ARBA" id="ARBA00022989"/>
    </source>
</evidence>
<keyword evidence="2" id="KW-1003">Cell membrane</keyword>
<comment type="subcellular location">
    <subcellularLocation>
        <location evidence="1">Cell membrane</location>
        <topology evidence="1">Single-pass membrane protein</topology>
    </subcellularLocation>
</comment>
<feature type="compositionally biased region" description="Acidic residues" evidence="6">
    <location>
        <begin position="398"/>
        <end position="409"/>
    </location>
</feature>
<feature type="compositionally biased region" description="Basic and acidic residues" evidence="6">
    <location>
        <begin position="368"/>
        <end position="380"/>
    </location>
</feature>
<dbReference type="Pfam" id="PF12791">
    <property type="entry name" value="RsgI_N"/>
    <property type="match status" value="1"/>
</dbReference>
<dbReference type="RefSeq" id="WP_317980918.1">
    <property type="nucleotide sequence ID" value="NZ_BTCL01000014.1"/>
</dbReference>
<evidence type="ECO:0000256" key="2">
    <source>
        <dbReference type="ARBA" id="ARBA00022475"/>
    </source>
</evidence>
<organism evidence="9 10">
    <name type="scientific">Paenibacillus glycanilyticus</name>
    <dbReference type="NCBI Taxonomy" id="126569"/>
    <lineage>
        <taxon>Bacteria</taxon>
        <taxon>Bacillati</taxon>
        <taxon>Bacillota</taxon>
        <taxon>Bacilli</taxon>
        <taxon>Bacillales</taxon>
        <taxon>Paenibacillaceae</taxon>
        <taxon>Paenibacillus</taxon>
    </lineage>
</organism>
<reference evidence="9 10" key="1">
    <citation type="submission" date="2023-05" db="EMBL/GenBank/DDBJ databases">
        <title>Draft genome of Paenibacillus sp. CCS26.</title>
        <authorList>
            <person name="Akita H."/>
            <person name="Shinto Y."/>
            <person name="Kimura Z."/>
        </authorList>
    </citation>
    <scope>NUCLEOTIDE SEQUENCE [LARGE SCALE GENOMIC DNA]</scope>
    <source>
        <strain evidence="9 10">CCS26</strain>
    </source>
</reference>
<feature type="compositionally biased region" description="Low complexity" evidence="6">
    <location>
        <begin position="356"/>
        <end position="367"/>
    </location>
</feature>
<dbReference type="EMBL" id="BTCL01000014">
    <property type="protein sequence ID" value="GMK46735.1"/>
    <property type="molecule type" value="Genomic_DNA"/>
</dbReference>
<evidence type="ECO:0000256" key="3">
    <source>
        <dbReference type="ARBA" id="ARBA00022692"/>
    </source>
</evidence>
<accession>A0ABQ6NQ87</accession>
<feature type="compositionally biased region" description="Basic and acidic residues" evidence="6">
    <location>
        <begin position="410"/>
        <end position="434"/>
    </location>
</feature>
<name>A0ABQ6NQ87_9BACL</name>
<sequence>MKRGIVLSIENKKAVVMTADGQFISIPRQAHMRVGEEAAIPAETGAMPRRNPKRVYWYSGAAAAILLFFIPFFYLTTAEAHPVVAYVSLDINPSIELGVDKQQRVQELSGLNRDGQAIVSKISYKGKSIEEVAASIMSTVAAEHYLDKPDKDIVITSYMLEDKSPGKELEKTVTDAVDQKVQETIKQIDAAKEPNVTVLSVPTEVREEASQNGISSGKMAVYLIAKDEGYNIELEQIKAQSLAEATKAAGGVKKIVEKGASKEKLKELAVKEKQNKSQATATPAADKSQSSQGVGATINKTAPIKPTEAPLKHPTRPSHAEKPSWSKENNSNKPSHPAKPVSPNKPSGPDKEKWQNGNWSNHGNNSGKDGDDDKNDDKKNNNAVNGSSKLEKWTWQNDDNENDDNDDDQGNDRKNNHNDNKKDKDREDHNDRDK</sequence>
<evidence type="ECO:0000256" key="7">
    <source>
        <dbReference type="SAM" id="Phobius"/>
    </source>
</evidence>
<comment type="caution">
    <text evidence="9">The sequence shown here is derived from an EMBL/GenBank/DDBJ whole genome shotgun (WGS) entry which is preliminary data.</text>
</comment>
<keyword evidence="5 7" id="KW-0472">Membrane</keyword>
<evidence type="ECO:0000256" key="5">
    <source>
        <dbReference type="ARBA" id="ARBA00023136"/>
    </source>
</evidence>
<dbReference type="InterPro" id="IPR055431">
    <property type="entry name" value="RsgI_M"/>
</dbReference>
<evidence type="ECO:0000313" key="9">
    <source>
        <dbReference type="EMBL" id="GMK46735.1"/>
    </source>
</evidence>
<dbReference type="Proteomes" id="UP001285921">
    <property type="component" value="Unassembled WGS sequence"/>
</dbReference>
<feature type="transmembrane region" description="Helical" evidence="7">
    <location>
        <begin position="55"/>
        <end position="75"/>
    </location>
</feature>
<dbReference type="Pfam" id="PF23750">
    <property type="entry name" value="RsgI_M"/>
    <property type="match status" value="1"/>
</dbReference>
<dbReference type="PROSITE" id="PS51849">
    <property type="entry name" value="RSGI_N"/>
    <property type="match status" value="1"/>
</dbReference>
<protein>
    <recommendedName>
        <fullName evidence="8">RsgI N-terminal anti-sigma domain-containing protein</fullName>
    </recommendedName>
</protein>
<evidence type="ECO:0000259" key="8">
    <source>
        <dbReference type="PROSITE" id="PS51849"/>
    </source>
</evidence>
<keyword evidence="4 7" id="KW-1133">Transmembrane helix</keyword>
<feature type="region of interest" description="Disordered" evidence="6">
    <location>
        <begin position="269"/>
        <end position="434"/>
    </location>
</feature>
<keyword evidence="10" id="KW-1185">Reference proteome</keyword>
<evidence type="ECO:0000256" key="6">
    <source>
        <dbReference type="SAM" id="MobiDB-lite"/>
    </source>
</evidence>